<dbReference type="PRINTS" id="PR00800">
    <property type="entry name" value="YHDCRBOXLASE"/>
</dbReference>
<dbReference type="Pfam" id="PF00282">
    <property type="entry name" value="Pyridoxal_deC"/>
    <property type="match status" value="1"/>
</dbReference>
<dbReference type="SUPFAM" id="SSF53383">
    <property type="entry name" value="PLP-dependent transferases"/>
    <property type="match status" value="1"/>
</dbReference>
<evidence type="ECO:0000256" key="2">
    <source>
        <dbReference type="ARBA" id="ARBA00009533"/>
    </source>
</evidence>
<reference evidence="8" key="1">
    <citation type="submission" date="2017-12" db="EMBL/GenBank/DDBJ databases">
        <authorList>
            <person name="Barbosa P."/>
            <person name="Usie A."/>
            <person name="Ramos A.M."/>
        </authorList>
    </citation>
    <scope>NUCLEOTIDE SEQUENCE</scope>
    <source>
        <strain evidence="8">HL8</strain>
        <tissue evidence="8">Leaves</tissue>
    </source>
</reference>
<evidence type="ECO:0000256" key="1">
    <source>
        <dbReference type="ARBA" id="ARBA00001933"/>
    </source>
</evidence>
<dbReference type="GO" id="GO:0019752">
    <property type="term" value="P:carboxylic acid metabolic process"/>
    <property type="evidence" value="ECO:0007669"/>
    <property type="project" value="InterPro"/>
</dbReference>
<keyword evidence="4 6" id="KW-0663">Pyridoxal phosphate</keyword>
<keyword evidence="3" id="KW-0210">Decarboxylase</keyword>
<name>A0AAW0M2L8_QUESU</name>
<comment type="cofactor">
    <cofactor evidence="1 6 7">
        <name>pyridoxal 5'-phosphate</name>
        <dbReference type="ChEBI" id="CHEBI:597326"/>
    </cofactor>
</comment>
<accession>A0AAW0M2L8</accession>
<dbReference type="FunFam" id="3.40.640.10:FF:000025">
    <property type="entry name" value="Histidine decarboxylase"/>
    <property type="match status" value="1"/>
</dbReference>
<evidence type="ECO:0000256" key="3">
    <source>
        <dbReference type="ARBA" id="ARBA00022793"/>
    </source>
</evidence>
<dbReference type="GO" id="GO:0030170">
    <property type="term" value="F:pyridoxal phosphate binding"/>
    <property type="evidence" value="ECO:0007669"/>
    <property type="project" value="InterPro"/>
</dbReference>
<dbReference type="EMBL" id="PKMF04000021">
    <property type="protein sequence ID" value="KAK7858182.1"/>
    <property type="molecule type" value="Genomic_DNA"/>
</dbReference>
<dbReference type="InterPro" id="IPR015424">
    <property type="entry name" value="PyrdxlP-dep_Trfase"/>
</dbReference>
<comment type="similarity">
    <text evidence="2 7">Belongs to the group II decarboxylase family.</text>
</comment>
<evidence type="ECO:0000256" key="6">
    <source>
        <dbReference type="PIRSR" id="PIRSR602129-50"/>
    </source>
</evidence>
<dbReference type="InterPro" id="IPR002129">
    <property type="entry name" value="PyrdxlP-dep_de-COase"/>
</dbReference>
<sequence length="582" mass="65384">MGSLTFGKDQEKNSHFVTNPLDPKEFRRQGHMIIDFIADYYENIESYQVLSQVEPNYLRNLLPESAPFSPESIETILQDVQKYIIPGITHWQSPNYFAYFPSSSSIAGFLGEVLSTGFNVVGFNWMSSPAATELECIVMDWLGEMLKLPKSFLFSGNGGGVLQGTTCEAILCTLTAARDQMLSQVGREKMEKLVVYGSDQTHSAIQKAAKIAGINPMNFRAVKTTKSTSFGLCPKSLRDAVQADVQAGLVPFFLCATVGTTSTNAIDPIGPLCEVAKDYSIWVHVDAAYAGSACICPEFRHFIDGIEGANSFTLNAHKWFFTTLDCCCLWVKDPYALIKSLSTNSAYLRNKATDSKQVVDYKDWQITLSRRFRAMKLWLVLRSYGVANLRCFLRSHVKMAKLFEELVRLDNRFEVVAPRNFALVCFRVLPKPNFKKVYENGVANHDEKALDLERVNELNQKLLDSINRSGHVYMSPTVVDGVYIIRCAIGATLTEERHVIMAWKNDVANHDEKALDLERVNELNQKLLDSINRSGHVYMSPTVVDGVFIIRCAIGATLTEERHVIMAWKVVQEHADALLSRY</sequence>
<dbReference type="InterPro" id="IPR015422">
    <property type="entry name" value="PyrdxlP-dep_Trfase_small"/>
</dbReference>
<organism evidence="8">
    <name type="scientific">Quercus suber</name>
    <name type="common">Cork oak</name>
    <dbReference type="NCBI Taxonomy" id="58331"/>
    <lineage>
        <taxon>Eukaryota</taxon>
        <taxon>Viridiplantae</taxon>
        <taxon>Streptophyta</taxon>
        <taxon>Embryophyta</taxon>
        <taxon>Tracheophyta</taxon>
        <taxon>Spermatophyta</taxon>
        <taxon>Magnoliopsida</taxon>
        <taxon>eudicotyledons</taxon>
        <taxon>Gunneridae</taxon>
        <taxon>Pentapetalae</taxon>
        <taxon>rosids</taxon>
        <taxon>fabids</taxon>
        <taxon>Fagales</taxon>
        <taxon>Fagaceae</taxon>
        <taxon>Quercus</taxon>
    </lineage>
</organism>
<protein>
    <submittedName>
        <fullName evidence="8">Tyrosine/dopa decarboxylase 2</fullName>
    </submittedName>
</protein>
<proteinExistence type="inferred from homology"/>
<dbReference type="GO" id="GO:0005737">
    <property type="term" value="C:cytoplasm"/>
    <property type="evidence" value="ECO:0007669"/>
    <property type="project" value="TreeGrafter"/>
</dbReference>
<dbReference type="Gene3D" id="3.40.640.10">
    <property type="entry name" value="Type I PLP-dependent aspartate aminotransferase-like (Major domain)"/>
    <property type="match status" value="1"/>
</dbReference>
<dbReference type="AlphaFoldDB" id="A0AAW0M2L8"/>
<dbReference type="PANTHER" id="PTHR11999">
    <property type="entry name" value="GROUP II PYRIDOXAL-5-PHOSPHATE DECARBOXYLASE"/>
    <property type="match status" value="1"/>
</dbReference>
<evidence type="ECO:0000256" key="7">
    <source>
        <dbReference type="RuleBase" id="RU000382"/>
    </source>
</evidence>
<dbReference type="PANTHER" id="PTHR11999:SF96">
    <property type="entry name" value="TYROSINE DECARBOXYLASE"/>
    <property type="match status" value="1"/>
</dbReference>
<dbReference type="InterPro" id="IPR010977">
    <property type="entry name" value="Aromatic_deC"/>
</dbReference>
<reference evidence="8" key="3">
    <citation type="submission" date="2023-07" db="EMBL/GenBank/DDBJ databases">
        <title>An improved reference 1 genome and first organelle genomes of Quercus suber.</title>
        <authorList>
            <consortium name="Genosuber Consortium"/>
            <person name="Usie A."/>
            <person name="Serra O."/>
            <person name="Barros P."/>
        </authorList>
    </citation>
    <scope>NUCLEOTIDE SEQUENCE</scope>
    <source>
        <strain evidence="8">HL8</strain>
        <tissue evidence="8">Leaves</tissue>
    </source>
</reference>
<dbReference type="GO" id="GO:0006520">
    <property type="term" value="P:amino acid metabolic process"/>
    <property type="evidence" value="ECO:0007669"/>
    <property type="project" value="InterPro"/>
</dbReference>
<dbReference type="InterPro" id="IPR021115">
    <property type="entry name" value="Pyridoxal-P_BS"/>
</dbReference>
<gene>
    <name evidence="8" type="primary">TYDC2_5</name>
    <name evidence="8" type="ORF">CFP56_013813</name>
</gene>
<dbReference type="Gene3D" id="1.20.1340.10">
    <property type="entry name" value="dopa decarboxylase, N-terminal domain"/>
    <property type="match status" value="1"/>
</dbReference>
<reference evidence="8" key="2">
    <citation type="journal article" date="2018" name="Sci. Data">
        <title>The draft genome sequence of cork oak.</title>
        <authorList>
            <person name="Ramos A.M."/>
            <person name="Usie A."/>
            <person name="Barbosa P."/>
            <person name="Barros P.M."/>
            <person name="Capote T."/>
            <person name="Chaves I."/>
            <person name="Simoes F."/>
            <person name="Abreu I."/>
            <person name="Carrasquinho I."/>
            <person name="Faro C."/>
            <person name="Guimaraes J.B."/>
            <person name="Mendonca D."/>
            <person name="Nobrega F."/>
            <person name="Rodrigues L."/>
            <person name="Saibo N.J.M."/>
            <person name="Varela M.C."/>
            <person name="Egas C."/>
            <person name="Matos J."/>
            <person name="Miguel C.M."/>
            <person name="Oliveira M.M."/>
            <person name="Ricardo C.P."/>
            <person name="Goncalves S."/>
        </authorList>
    </citation>
    <scope>NUCLEOTIDE SEQUENCE [LARGE SCALE GENOMIC DNA]</scope>
    <source>
        <strain evidence="8">HL8</strain>
    </source>
</reference>
<dbReference type="Gene3D" id="3.90.1150.10">
    <property type="entry name" value="Aspartate Aminotransferase, domain 1"/>
    <property type="match status" value="2"/>
</dbReference>
<dbReference type="GO" id="GO:0016831">
    <property type="term" value="F:carboxy-lyase activity"/>
    <property type="evidence" value="ECO:0007669"/>
    <property type="project" value="UniProtKB-KW"/>
</dbReference>
<comment type="caution">
    <text evidence="8">The sequence shown here is derived from an EMBL/GenBank/DDBJ whole genome shotgun (WGS) entry which is preliminary data.</text>
</comment>
<dbReference type="FunFam" id="1.20.1340.10:FF:000001">
    <property type="entry name" value="Histidine decarboxylase"/>
    <property type="match status" value="1"/>
</dbReference>
<evidence type="ECO:0000256" key="5">
    <source>
        <dbReference type="ARBA" id="ARBA00023239"/>
    </source>
</evidence>
<feature type="modified residue" description="N6-(pyridoxal phosphate)lysine" evidence="6">
    <location>
        <position position="318"/>
    </location>
</feature>
<dbReference type="InterPro" id="IPR015421">
    <property type="entry name" value="PyrdxlP-dep_Trfase_major"/>
</dbReference>
<keyword evidence="5 7" id="KW-0456">Lyase</keyword>
<evidence type="ECO:0000313" key="8">
    <source>
        <dbReference type="EMBL" id="KAK7858182.1"/>
    </source>
</evidence>
<dbReference type="CDD" id="cd06450">
    <property type="entry name" value="DOPA_deC_like"/>
    <property type="match status" value="1"/>
</dbReference>
<dbReference type="PROSITE" id="PS00392">
    <property type="entry name" value="DDC_GAD_HDC_YDC"/>
    <property type="match status" value="1"/>
</dbReference>
<evidence type="ECO:0000256" key="4">
    <source>
        <dbReference type="ARBA" id="ARBA00022898"/>
    </source>
</evidence>